<name>A0A5C7JAN9_9BACT</name>
<protein>
    <submittedName>
        <fullName evidence="1">Uncharacterized protein</fullName>
    </submittedName>
</protein>
<evidence type="ECO:0000313" key="1">
    <source>
        <dbReference type="EMBL" id="TXG78645.1"/>
    </source>
</evidence>
<dbReference type="Proteomes" id="UP000321026">
    <property type="component" value="Unassembled WGS sequence"/>
</dbReference>
<proteinExistence type="predicted"/>
<dbReference type="AlphaFoldDB" id="A0A5C7JAN9"/>
<accession>A0A5C7JAN9</accession>
<gene>
    <name evidence="1" type="ORF">E6Q11_00580</name>
</gene>
<organism evidence="1 2">
    <name type="scientific">Candidatus Dojkabacteria bacterium</name>
    <dbReference type="NCBI Taxonomy" id="2099670"/>
    <lineage>
        <taxon>Bacteria</taxon>
        <taxon>Candidatus Dojkabacteria</taxon>
    </lineage>
</organism>
<reference evidence="1 2" key="1">
    <citation type="submission" date="2018-09" db="EMBL/GenBank/DDBJ databases">
        <title>Metagenome Assembled Genomes from an Advanced Water Purification Facility.</title>
        <authorList>
            <person name="Stamps B.W."/>
            <person name="Spear J.R."/>
        </authorList>
    </citation>
    <scope>NUCLEOTIDE SEQUENCE [LARGE SCALE GENOMIC DNA]</scope>
    <source>
        <strain evidence="1">Bin_63_2</strain>
    </source>
</reference>
<comment type="caution">
    <text evidence="1">The sequence shown here is derived from an EMBL/GenBank/DDBJ whole genome shotgun (WGS) entry which is preliminary data.</text>
</comment>
<evidence type="ECO:0000313" key="2">
    <source>
        <dbReference type="Proteomes" id="UP000321026"/>
    </source>
</evidence>
<dbReference type="EMBL" id="SSDS01000009">
    <property type="protein sequence ID" value="TXG78645.1"/>
    <property type="molecule type" value="Genomic_DNA"/>
</dbReference>
<sequence length="199" mass="22127">MPKKTVKKKTGRPVRRKKSFFESLFSFSMPKMFAVVAAAVFLTLMFQFGNSSDLVLGTKTTADTLTQSQVDALPKVSNASSTPKYIKTQLWRDKNGNGVMDNYEDCLPKQYAFKIGSRQYSATQGSNCSYQYTINKSSNSCVEVRFVNTLSNYQFTAINYSDKKVKGKVVKNKSVTVCGFSGYGEGFGYAEVKFGVKAK</sequence>